<evidence type="ECO:0000256" key="1">
    <source>
        <dbReference type="ARBA" id="ARBA00022555"/>
    </source>
</evidence>
<evidence type="ECO:0000313" key="6">
    <source>
        <dbReference type="EMBL" id="OAE34357.1"/>
    </source>
</evidence>
<evidence type="ECO:0000259" key="5">
    <source>
        <dbReference type="PROSITE" id="PS50886"/>
    </source>
</evidence>
<dbReference type="PANTHER" id="PTHR11586">
    <property type="entry name" value="TRNA-AMINOACYLATION COFACTOR ARC1 FAMILY MEMBER"/>
    <property type="match status" value="1"/>
</dbReference>
<dbReference type="InterPro" id="IPR002547">
    <property type="entry name" value="tRNA-bd_dom"/>
</dbReference>
<dbReference type="AlphaFoldDB" id="A0A176WMH6"/>
<evidence type="ECO:0000256" key="2">
    <source>
        <dbReference type="ARBA" id="ARBA00022884"/>
    </source>
</evidence>
<evidence type="ECO:0000256" key="3">
    <source>
        <dbReference type="PROSITE-ProRule" id="PRU00209"/>
    </source>
</evidence>
<sequence length="388" mass="41934">MATMCGGVVVVVNCSLMSPVGCAGVRSGTSAGAKWCWASSFRGSSNNVLPEMRTDRKASARAAPIRSHQETAEVAVSRTACPAVKPEVDVSTFESLDIRVGLITDAKAVADPEMSAKRGVPTMSRKHLQLTVDIGCEERIVVSECKYVMDVEDAVGKKVLFVANVPPCEVLGITSHGMLLTGFNYDPTPMPRSFKVILPGLGRLPPGSEVKATALETERGIDSASSPAWEDESSNSCANDLLHCEDVDAPLSGSGHLDEKCWMSRLRDGDRAKITGHFCSAKGRGRRWRSDRFLPRSTHSRARILAAYPHPLRASWKSQSGPVTTRNCERGKCSVTIQGPHLGCGLKPAGAVEKHVLSKRRAYGEFREDDNVSLELCMAVVTRIRSNV</sequence>
<name>A0A176WMH6_MARPO</name>
<gene>
    <name evidence="6" type="ORF">AXG93_1054s1430</name>
</gene>
<feature type="chain" id="PRO_5008052605" description="tRNA-binding domain-containing protein" evidence="4">
    <location>
        <begin position="23"/>
        <end position="388"/>
    </location>
</feature>
<evidence type="ECO:0000313" key="7">
    <source>
        <dbReference type="Proteomes" id="UP000077202"/>
    </source>
</evidence>
<keyword evidence="1 3" id="KW-0820">tRNA-binding</keyword>
<dbReference type="InterPro" id="IPR051270">
    <property type="entry name" value="Tyrosine-tRNA_ligase_regulator"/>
</dbReference>
<feature type="signal peptide" evidence="4">
    <location>
        <begin position="1"/>
        <end position="22"/>
    </location>
</feature>
<reference evidence="6" key="1">
    <citation type="submission" date="2016-03" db="EMBL/GenBank/DDBJ databases">
        <title>Mechanisms controlling the formation of the plant cell surface in tip-growing cells are functionally conserved among land plants.</title>
        <authorList>
            <person name="Honkanen S."/>
            <person name="Jones V.A."/>
            <person name="Morieri G."/>
            <person name="Champion C."/>
            <person name="Hetherington A.J."/>
            <person name="Kelly S."/>
            <person name="Saint-Marcoux D."/>
            <person name="Proust H."/>
            <person name="Prescott H."/>
            <person name="Dolan L."/>
        </authorList>
    </citation>
    <scope>NUCLEOTIDE SEQUENCE [LARGE SCALE GENOMIC DNA]</scope>
    <source>
        <tissue evidence="6">Whole gametophyte</tissue>
    </source>
</reference>
<organism evidence="6 7">
    <name type="scientific">Marchantia polymorpha subsp. ruderalis</name>
    <dbReference type="NCBI Taxonomy" id="1480154"/>
    <lineage>
        <taxon>Eukaryota</taxon>
        <taxon>Viridiplantae</taxon>
        <taxon>Streptophyta</taxon>
        <taxon>Embryophyta</taxon>
        <taxon>Marchantiophyta</taxon>
        <taxon>Marchantiopsida</taxon>
        <taxon>Marchantiidae</taxon>
        <taxon>Marchantiales</taxon>
        <taxon>Marchantiaceae</taxon>
        <taxon>Marchantia</taxon>
    </lineage>
</organism>
<dbReference type="InterPro" id="IPR012340">
    <property type="entry name" value="NA-bd_OB-fold"/>
</dbReference>
<accession>A0A176WMH6</accession>
<dbReference type="SUPFAM" id="SSF50249">
    <property type="entry name" value="Nucleic acid-binding proteins"/>
    <property type="match status" value="1"/>
</dbReference>
<dbReference type="GO" id="GO:0000049">
    <property type="term" value="F:tRNA binding"/>
    <property type="evidence" value="ECO:0007669"/>
    <property type="project" value="UniProtKB-UniRule"/>
</dbReference>
<dbReference type="Pfam" id="PF01588">
    <property type="entry name" value="tRNA_bind"/>
    <property type="match status" value="1"/>
</dbReference>
<protein>
    <recommendedName>
        <fullName evidence="5">tRNA-binding domain-containing protein</fullName>
    </recommendedName>
</protein>
<dbReference type="Gene3D" id="2.40.50.140">
    <property type="entry name" value="Nucleic acid-binding proteins"/>
    <property type="match status" value="1"/>
</dbReference>
<dbReference type="EMBL" id="LVLJ01000416">
    <property type="protein sequence ID" value="OAE34357.1"/>
    <property type="molecule type" value="Genomic_DNA"/>
</dbReference>
<keyword evidence="7" id="KW-1185">Reference proteome</keyword>
<dbReference type="PANTHER" id="PTHR11586:SF37">
    <property type="entry name" value="TRNA-BINDING DOMAIN-CONTAINING PROTEIN"/>
    <property type="match status" value="1"/>
</dbReference>
<evidence type="ECO:0000256" key="4">
    <source>
        <dbReference type="SAM" id="SignalP"/>
    </source>
</evidence>
<feature type="domain" description="TRNA-binding" evidence="5">
    <location>
        <begin position="92"/>
        <end position="211"/>
    </location>
</feature>
<keyword evidence="2 3" id="KW-0694">RNA-binding</keyword>
<dbReference type="Proteomes" id="UP000077202">
    <property type="component" value="Unassembled WGS sequence"/>
</dbReference>
<keyword evidence="4" id="KW-0732">Signal</keyword>
<proteinExistence type="predicted"/>
<comment type="caution">
    <text evidence="6">The sequence shown here is derived from an EMBL/GenBank/DDBJ whole genome shotgun (WGS) entry which is preliminary data.</text>
</comment>
<dbReference type="PROSITE" id="PS50886">
    <property type="entry name" value="TRBD"/>
    <property type="match status" value="1"/>
</dbReference>